<dbReference type="SUPFAM" id="SSF48452">
    <property type="entry name" value="TPR-like"/>
    <property type="match status" value="1"/>
</dbReference>
<dbReference type="HOGENOM" id="CLU_972629_0_0_7"/>
<organism evidence="2 3">
    <name type="scientific">Myxococcus stipitatus (strain DSM 14675 / JCM 12634 / Mx s8)</name>
    <dbReference type="NCBI Taxonomy" id="1278073"/>
    <lineage>
        <taxon>Bacteria</taxon>
        <taxon>Pseudomonadati</taxon>
        <taxon>Myxococcota</taxon>
        <taxon>Myxococcia</taxon>
        <taxon>Myxococcales</taxon>
        <taxon>Cystobacterineae</taxon>
        <taxon>Myxococcaceae</taxon>
        <taxon>Myxococcus</taxon>
    </lineage>
</organism>
<name>L7UKN7_MYXSD</name>
<gene>
    <name evidence="2" type="ordered locus">MYSTI_07173</name>
</gene>
<dbReference type="AlphaFoldDB" id="L7UKN7"/>
<dbReference type="OrthoDB" id="5526568at2"/>
<feature type="region of interest" description="Disordered" evidence="1">
    <location>
        <begin position="1"/>
        <end position="32"/>
    </location>
</feature>
<dbReference type="InterPro" id="IPR019734">
    <property type="entry name" value="TPR_rpt"/>
</dbReference>
<feature type="compositionally biased region" description="Acidic residues" evidence="1">
    <location>
        <begin position="1"/>
        <end position="11"/>
    </location>
</feature>
<keyword evidence="3" id="KW-1185">Reference proteome</keyword>
<dbReference type="RefSeq" id="WP_015352699.1">
    <property type="nucleotide sequence ID" value="NC_020126.1"/>
</dbReference>
<evidence type="ECO:0008006" key="4">
    <source>
        <dbReference type="Google" id="ProtNLM"/>
    </source>
</evidence>
<dbReference type="InterPro" id="IPR011990">
    <property type="entry name" value="TPR-like_helical_dom_sf"/>
</dbReference>
<dbReference type="Proteomes" id="UP000011131">
    <property type="component" value="Chromosome"/>
</dbReference>
<dbReference type="STRING" id="1278073.MYSTI_07173"/>
<dbReference type="Gene3D" id="1.25.40.10">
    <property type="entry name" value="Tetratricopeptide repeat domain"/>
    <property type="match status" value="1"/>
</dbReference>
<evidence type="ECO:0000256" key="1">
    <source>
        <dbReference type="SAM" id="MobiDB-lite"/>
    </source>
</evidence>
<evidence type="ECO:0000313" key="3">
    <source>
        <dbReference type="Proteomes" id="UP000011131"/>
    </source>
</evidence>
<proteinExistence type="predicted"/>
<protein>
    <recommendedName>
        <fullName evidence="4">Tetratricopeptide repeat protein</fullName>
    </recommendedName>
</protein>
<reference evidence="2 3" key="1">
    <citation type="journal article" date="2013" name="Genome Announc.">
        <title>Complete genome sequence of Myxococcus stipitatus strain DSM 14675, a fruiting myxobacterium.</title>
        <authorList>
            <person name="Huntley S."/>
            <person name="Kneip S."/>
            <person name="Treuner-Lange A."/>
            <person name="Sogaard-Andersen L."/>
        </authorList>
    </citation>
    <scope>NUCLEOTIDE SEQUENCE [LARGE SCALE GENOMIC DNA]</scope>
    <source>
        <strain evidence="3">DSM 14675 / JCM 12634 / Mx s8</strain>
    </source>
</reference>
<dbReference type="PATRIC" id="fig|1278073.3.peg.7288"/>
<sequence>MSRLLDEDDGAAPDLLGSLDDAAGPARRMSRQRSTALVRAALLATVDAPSPPSRPRRRLEWWLSGGLLVVGAAAAAGWQVTRGSPPLARAPVDPVVMASASVDSVPAEPPAVTQVAEAPVRPAKVGAVRERSVMPAPEDLLRRANAHRAGGQWKAAEALYLRVIRSEPQGTPAYVARVASGALRLEHLGDARGALRQYEEALRGWPRGMLAEEAGHGVAEALRALGDTAGEARALESFLQSHPESPHGVAARMRLREISTR</sequence>
<dbReference type="eggNOG" id="COG0457">
    <property type="taxonomic scope" value="Bacteria"/>
</dbReference>
<dbReference type="EMBL" id="CP004025">
    <property type="protein sequence ID" value="AGC48445.1"/>
    <property type="molecule type" value="Genomic_DNA"/>
</dbReference>
<evidence type="ECO:0000313" key="2">
    <source>
        <dbReference type="EMBL" id="AGC48445.1"/>
    </source>
</evidence>
<dbReference type="KEGG" id="msd:MYSTI_07173"/>
<accession>L7UKN7</accession>
<dbReference type="Pfam" id="PF13174">
    <property type="entry name" value="TPR_6"/>
    <property type="match status" value="2"/>
</dbReference>